<name>A0ABN7KRT2_9XANT</name>
<accession>A0ABN7KRT2</accession>
<keyword evidence="2" id="KW-1185">Reference proteome</keyword>
<protein>
    <submittedName>
        <fullName evidence="1">Uncharacterized protein</fullName>
    </submittedName>
</protein>
<organism evidence="1 2">
    <name type="scientific">Xanthomonas arboricola pv. corylina</name>
    <dbReference type="NCBI Taxonomy" id="487821"/>
    <lineage>
        <taxon>Bacteria</taxon>
        <taxon>Pseudomonadati</taxon>
        <taxon>Pseudomonadota</taxon>
        <taxon>Gammaproteobacteria</taxon>
        <taxon>Lysobacterales</taxon>
        <taxon>Lysobacteraceae</taxon>
        <taxon>Xanthomonas</taxon>
    </lineage>
</organism>
<dbReference type="EMBL" id="HG992338">
    <property type="protein sequence ID" value="CAE6708123.1"/>
    <property type="molecule type" value="Genomic_DNA"/>
</dbReference>
<proteinExistence type="predicted"/>
<evidence type="ECO:0000313" key="1">
    <source>
        <dbReference type="EMBL" id="CAE6708144.1"/>
    </source>
</evidence>
<dbReference type="EMBL" id="HG992338">
    <property type="protein sequence ID" value="CAE6708144.1"/>
    <property type="molecule type" value="Genomic_DNA"/>
</dbReference>
<evidence type="ECO:0000313" key="2">
    <source>
        <dbReference type="Proteomes" id="UP000835287"/>
    </source>
</evidence>
<dbReference type="Proteomes" id="UP000835287">
    <property type="component" value="Chromosome"/>
</dbReference>
<gene>
    <name evidence="1" type="ORF">XAC301_06110</name>
</gene>
<sequence length="59" mass="6169">MRCIPQRCGAGCWLPGTGTMPLEEAGSTTVMVSVEPSGHTTWKVEPAGNVENGIALLAR</sequence>
<reference evidence="1 2" key="1">
    <citation type="submission" date="2021-02" db="EMBL/GenBank/DDBJ databases">
        <authorList>
            <person name="Pothier F. J."/>
        </authorList>
    </citation>
    <scope>NUCLEOTIDE SEQUENCE [LARGE SCALE GENOMIC DNA]</scope>
    <source>
        <strain evidence="1 2">301</strain>
    </source>
</reference>